<gene>
    <name evidence="2" type="ordered locus">BMS_2638</name>
</gene>
<evidence type="ECO:0000313" key="3">
    <source>
        <dbReference type="Proteomes" id="UP000008963"/>
    </source>
</evidence>
<sequence>MKFLHSMIRVLDLEKSLDFYVNKLGLKEIRRNDYPQGEFTLVYLATEKGEPEVELTHNWGETESYSSGRNFGHLAFRVDNINEKCLELMNAGVTILRPPRDGYMAFIKCPDGISIELLQAGEPMAPVEPFASMENTGSW</sequence>
<dbReference type="SUPFAM" id="SSF54593">
    <property type="entry name" value="Glyoxalase/Bleomycin resistance protein/Dihydroxybiphenyl dioxygenase"/>
    <property type="match status" value="1"/>
</dbReference>
<dbReference type="eggNOG" id="COG0346">
    <property type="taxonomic scope" value="Bacteria"/>
</dbReference>
<dbReference type="RefSeq" id="WP_014245195.1">
    <property type="nucleotide sequence ID" value="NC_016620.1"/>
</dbReference>
<dbReference type="OrthoDB" id="9789841at2"/>
<dbReference type="InterPro" id="IPR037523">
    <property type="entry name" value="VOC_core"/>
</dbReference>
<accession>E1X675</accession>
<dbReference type="AlphaFoldDB" id="E1X675"/>
<protein>
    <submittedName>
        <fullName evidence="2">Glyoxalase</fullName>
    </submittedName>
</protein>
<dbReference type="PANTHER" id="PTHR10374">
    <property type="entry name" value="LACTOYLGLUTATHIONE LYASE GLYOXALASE I"/>
    <property type="match status" value="1"/>
</dbReference>
<evidence type="ECO:0000259" key="1">
    <source>
        <dbReference type="PROSITE" id="PS51819"/>
    </source>
</evidence>
<dbReference type="InterPro" id="IPR004360">
    <property type="entry name" value="Glyas_Fos-R_dOase_dom"/>
</dbReference>
<dbReference type="EMBL" id="FQ312005">
    <property type="protein sequence ID" value="CBW27420.1"/>
    <property type="molecule type" value="Genomic_DNA"/>
</dbReference>
<dbReference type="PANTHER" id="PTHR10374:SF30">
    <property type="entry name" value="LACTOYLGLUTATHIONE LYASE"/>
    <property type="match status" value="1"/>
</dbReference>
<proteinExistence type="predicted"/>
<name>E1X675_HALMS</name>
<dbReference type="PROSITE" id="PS51819">
    <property type="entry name" value="VOC"/>
    <property type="match status" value="1"/>
</dbReference>
<keyword evidence="3" id="KW-1185">Reference proteome</keyword>
<dbReference type="Gene3D" id="3.10.180.10">
    <property type="entry name" value="2,3-Dihydroxybiphenyl 1,2-Dioxygenase, domain 1"/>
    <property type="match status" value="1"/>
</dbReference>
<dbReference type="Proteomes" id="UP000008963">
    <property type="component" value="Chromosome"/>
</dbReference>
<dbReference type="Pfam" id="PF00903">
    <property type="entry name" value="Glyoxalase"/>
    <property type="match status" value="1"/>
</dbReference>
<organism evidence="2 3">
    <name type="scientific">Halobacteriovorax marinus (strain ATCC BAA-682 / DSM 15412 / SJ)</name>
    <name type="common">Bacteriovorax marinus</name>
    <dbReference type="NCBI Taxonomy" id="862908"/>
    <lineage>
        <taxon>Bacteria</taxon>
        <taxon>Pseudomonadati</taxon>
        <taxon>Bdellovibrionota</taxon>
        <taxon>Bacteriovoracia</taxon>
        <taxon>Bacteriovoracales</taxon>
        <taxon>Halobacteriovoraceae</taxon>
        <taxon>Halobacteriovorax</taxon>
    </lineage>
</organism>
<reference evidence="3" key="1">
    <citation type="journal article" date="2013" name="ISME J.">
        <title>A small predatory core genome in the divergent marine Bacteriovorax marinus SJ and the terrestrial Bdellovibrio bacteriovorus.</title>
        <authorList>
            <person name="Crossman L.C."/>
            <person name="Chen H."/>
            <person name="Cerdeno-Tarraga A.M."/>
            <person name="Brooks K."/>
            <person name="Quail M.A."/>
            <person name="Pineiro S.A."/>
            <person name="Hobley L."/>
            <person name="Sockett R.E."/>
            <person name="Bentley S.D."/>
            <person name="Parkhill J."/>
            <person name="Williams H.N."/>
            <person name="Stine O.C."/>
        </authorList>
    </citation>
    <scope>NUCLEOTIDE SEQUENCE [LARGE SCALE GENOMIC DNA]</scope>
    <source>
        <strain evidence="3">ATCC BAA-682 / DSM 15412 / SJ</strain>
    </source>
</reference>
<dbReference type="KEGG" id="bmx:BMS_2638"/>
<dbReference type="InterPro" id="IPR029068">
    <property type="entry name" value="Glyas_Bleomycin-R_OHBP_Dase"/>
</dbReference>
<feature type="domain" description="VOC" evidence="1">
    <location>
        <begin position="2"/>
        <end position="120"/>
    </location>
</feature>
<dbReference type="STRING" id="862908.BMS_2638"/>
<dbReference type="PATRIC" id="fig|862908.3.peg.2519"/>
<evidence type="ECO:0000313" key="2">
    <source>
        <dbReference type="EMBL" id="CBW27420.1"/>
    </source>
</evidence>
<dbReference type="HOGENOM" id="CLU_046006_8_0_7"/>
<dbReference type="CDD" id="cd07233">
    <property type="entry name" value="GlxI_Zn"/>
    <property type="match status" value="1"/>
</dbReference>